<reference evidence="5" key="1">
    <citation type="journal article" date="2018" name="Genome Biol. Evol.">
        <title>Genomics and development of Lentinus tigrinus, a white-rot wood-decaying mushroom with dimorphic fruiting bodies.</title>
        <authorList>
            <person name="Wu B."/>
            <person name="Xu Z."/>
            <person name="Knudson A."/>
            <person name="Carlson A."/>
            <person name="Chen N."/>
            <person name="Kovaka S."/>
            <person name="LaButti K."/>
            <person name="Lipzen A."/>
            <person name="Pennachio C."/>
            <person name="Riley R."/>
            <person name="Schakwitz W."/>
            <person name="Umezawa K."/>
            <person name="Ohm R.A."/>
            <person name="Grigoriev I.V."/>
            <person name="Nagy L.G."/>
            <person name="Gibbons J."/>
            <person name="Hibbett D."/>
        </authorList>
    </citation>
    <scope>NUCLEOTIDE SEQUENCE [LARGE SCALE GENOMIC DNA]</scope>
    <source>
        <strain evidence="5">ALCF2SS1-6</strain>
    </source>
</reference>
<keyword evidence="2" id="KW-0812">Transmembrane</keyword>
<sequence>MLNYSLLQSLLFASLWAGSAYARSAFNIKAHGTGVRFAASGEPNDIGVTTSNDNLYTVDIVLGGQKFIVNLDTGSTDLWVYAPGKEIKFTNTTDLHAQLHYGVGEVNGTIKFAEVQIGDFTIKNQAFIIATEVKDLDLTDYDGIMGMAFDNTEIYDKIQGAWGTAAADELARAPITSIFAQDTSRPNNFDVQLGRTSELEDIAEGAFIISDHADDFESVTKAPQLPRFVDSHWSIVMDAMLVNGKSFAFNQSRVAGVPSGKTIAVLDSGFSLPQLPGPAVDAIYSSIPGTQYNPSGHEWYTPCNASTNLTFVFGGQEFPVHPLDLAFPVAAPLDINGTGVTNVTVCLNRYQQSTLDDSFDLILGDAFLRNVYASFDYGDYYPGNNTNGLPFVQMLSTTNASTMWQEFQEERAAALAELPPAVDPALVLQALQRLAQKDEDLNNTGMGAAALASDDDSSSNGDSWGKKYGPIVLGLLGANLLVGVVLLAVTVTMCVRGVKGKSVGSRYTPVRFKENADDSERATLTYSD</sequence>
<feature type="signal peptide" evidence="3">
    <location>
        <begin position="1"/>
        <end position="22"/>
    </location>
</feature>
<dbReference type="GO" id="GO:0006508">
    <property type="term" value="P:proteolysis"/>
    <property type="evidence" value="ECO:0007669"/>
    <property type="project" value="UniProtKB-KW"/>
</dbReference>
<dbReference type="Pfam" id="PF00026">
    <property type="entry name" value="Asp"/>
    <property type="match status" value="1"/>
</dbReference>
<dbReference type="InterPro" id="IPR001461">
    <property type="entry name" value="Aspartic_peptidase_A1"/>
</dbReference>
<evidence type="ECO:0000259" key="4">
    <source>
        <dbReference type="PROSITE" id="PS51767"/>
    </source>
</evidence>
<evidence type="ECO:0000313" key="5">
    <source>
        <dbReference type="EMBL" id="RPD63822.1"/>
    </source>
</evidence>
<dbReference type="SUPFAM" id="SSF50630">
    <property type="entry name" value="Acid proteases"/>
    <property type="match status" value="1"/>
</dbReference>
<keyword evidence="6" id="KW-1185">Reference proteome</keyword>
<keyword evidence="3" id="KW-0732">Signal</keyword>
<organism evidence="5 6">
    <name type="scientific">Lentinus tigrinus ALCF2SS1-6</name>
    <dbReference type="NCBI Taxonomy" id="1328759"/>
    <lineage>
        <taxon>Eukaryota</taxon>
        <taxon>Fungi</taxon>
        <taxon>Dikarya</taxon>
        <taxon>Basidiomycota</taxon>
        <taxon>Agaricomycotina</taxon>
        <taxon>Agaricomycetes</taxon>
        <taxon>Polyporales</taxon>
        <taxon>Polyporaceae</taxon>
        <taxon>Lentinus</taxon>
    </lineage>
</organism>
<evidence type="ECO:0000313" key="6">
    <source>
        <dbReference type="Proteomes" id="UP000313359"/>
    </source>
</evidence>
<evidence type="ECO:0000256" key="1">
    <source>
        <dbReference type="ARBA" id="ARBA00007447"/>
    </source>
</evidence>
<dbReference type="PRINTS" id="PR00792">
    <property type="entry name" value="PEPSIN"/>
</dbReference>
<dbReference type="CDD" id="cd05471">
    <property type="entry name" value="pepsin_like"/>
    <property type="match status" value="1"/>
</dbReference>
<dbReference type="STRING" id="1328759.A0A5C2SJC0"/>
<dbReference type="InterPro" id="IPR034164">
    <property type="entry name" value="Pepsin-like_dom"/>
</dbReference>
<name>A0A5C2SJC0_9APHY</name>
<dbReference type="PANTHER" id="PTHR47966:SF51">
    <property type="entry name" value="BETA-SITE APP-CLEAVING ENZYME, ISOFORM A-RELATED"/>
    <property type="match status" value="1"/>
</dbReference>
<dbReference type="InterPro" id="IPR021109">
    <property type="entry name" value="Peptidase_aspartic_dom_sf"/>
</dbReference>
<dbReference type="GO" id="GO:0004190">
    <property type="term" value="F:aspartic-type endopeptidase activity"/>
    <property type="evidence" value="ECO:0007669"/>
    <property type="project" value="InterPro"/>
</dbReference>
<dbReference type="OrthoDB" id="771136at2759"/>
<protein>
    <submittedName>
        <fullName evidence="5">Acid protease</fullName>
    </submittedName>
</protein>
<keyword evidence="2" id="KW-1133">Transmembrane helix</keyword>
<comment type="similarity">
    <text evidence="1">Belongs to the peptidase A1 family.</text>
</comment>
<dbReference type="InterPro" id="IPR033121">
    <property type="entry name" value="PEPTIDASE_A1"/>
</dbReference>
<keyword evidence="5" id="KW-0378">Hydrolase</keyword>
<proteinExistence type="inferred from homology"/>
<dbReference type="PROSITE" id="PS51767">
    <property type="entry name" value="PEPTIDASE_A1"/>
    <property type="match status" value="1"/>
</dbReference>
<feature type="domain" description="Peptidase A1" evidence="4">
    <location>
        <begin position="56"/>
        <end position="385"/>
    </location>
</feature>
<dbReference type="AlphaFoldDB" id="A0A5C2SJC0"/>
<feature type="chain" id="PRO_5023068450" evidence="3">
    <location>
        <begin position="23"/>
        <end position="528"/>
    </location>
</feature>
<dbReference type="Proteomes" id="UP000313359">
    <property type="component" value="Unassembled WGS sequence"/>
</dbReference>
<evidence type="ECO:0000256" key="3">
    <source>
        <dbReference type="SAM" id="SignalP"/>
    </source>
</evidence>
<accession>A0A5C2SJC0</accession>
<dbReference type="PANTHER" id="PTHR47966">
    <property type="entry name" value="BETA-SITE APP-CLEAVING ENZYME, ISOFORM A-RELATED"/>
    <property type="match status" value="1"/>
</dbReference>
<evidence type="ECO:0000256" key="2">
    <source>
        <dbReference type="SAM" id="Phobius"/>
    </source>
</evidence>
<gene>
    <name evidence="5" type="ORF">L227DRAFT_572265</name>
</gene>
<dbReference type="EMBL" id="ML122255">
    <property type="protein sequence ID" value="RPD63822.1"/>
    <property type="molecule type" value="Genomic_DNA"/>
</dbReference>
<keyword evidence="2" id="KW-0472">Membrane</keyword>
<keyword evidence="5" id="KW-0645">Protease</keyword>
<dbReference type="Gene3D" id="2.40.70.10">
    <property type="entry name" value="Acid Proteases"/>
    <property type="match status" value="2"/>
</dbReference>
<feature type="transmembrane region" description="Helical" evidence="2">
    <location>
        <begin position="468"/>
        <end position="495"/>
    </location>
</feature>